<dbReference type="Proteomes" id="UP001233172">
    <property type="component" value="Unassembled WGS sequence"/>
</dbReference>
<evidence type="ECO:0000313" key="2">
    <source>
        <dbReference type="Proteomes" id="UP001233172"/>
    </source>
</evidence>
<organism evidence="1 2">
    <name type="scientific">Biomphalaria pfeifferi</name>
    <name type="common">Bloodfluke planorb</name>
    <name type="synonym">Freshwater snail</name>
    <dbReference type="NCBI Taxonomy" id="112525"/>
    <lineage>
        <taxon>Eukaryota</taxon>
        <taxon>Metazoa</taxon>
        <taxon>Spiralia</taxon>
        <taxon>Lophotrochozoa</taxon>
        <taxon>Mollusca</taxon>
        <taxon>Gastropoda</taxon>
        <taxon>Heterobranchia</taxon>
        <taxon>Euthyneura</taxon>
        <taxon>Panpulmonata</taxon>
        <taxon>Hygrophila</taxon>
        <taxon>Lymnaeoidea</taxon>
        <taxon>Planorbidae</taxon>
        <taxon>Biomphalaria</taxon>
    </lineage>
</organism>
<reference evidence="1" key="1">
    <citation type="journal article" date="2023" name="PLoS Negl. Trop. Dis.">
        <title>A genome sequence for Biomphalaria pfeifferi, the major vector snail for the human-infecting parasite Schistosoma mansoni.</title>
        <authorList>
            <person name="Bu L."/>
            <person name="Lu L."/>
            <person name="Laidemitt M.R."/>
            <person name="Zhang S.M."/>
            <person name="Mutuku M."/>
            <person name="Mkoji G."/>
            <person name="Steinauer M."/>
            <person name="Loker E.S."/>
        </authorList>
    </citation>
    <scope>NUCLEOTIDE SEQUENCE</scope>
    <source>
        <strain evidence="1">KasaAsao</strain>
    </source>
</reference>
<sequence length="92" mass="10279">MTFAPHPLTRKKFFSGFRKKEKLGKGRERADVEKGVNLDVSGVLLSICLGIQRLEIVNNVKRRKHNQTLTPLAGGCLKLRFGLAHLEQSPSP</sequence>
<accession>A0AAD8BP41</accession>
<evidence type="ECO:0000313" key="1">
    <source>
        <dbReference type="EMBL" id="KAK0058123.1"/>
    </source>
</evidence>
<gene>
    <name evidence="1" type="ORF">Bpfe_012447</name>
</gene>
<reference evidence="1" key="2">
    <citation type="submission" date="2023-04" db="EMBL/GenBank/DDBJ databases">
        <authorList>
            <person name="Bu L."/>
            <person name="Lu L."/>
            <person name="Laidemitt M.R."/>
            <person name="Zhang S.M."/>
            <person name="Mutuku M."/>
            <person name="Mkoji G."/>
            <person name="Steinauer M."/>
            <person name="Loker E.S."/>
        </authorList>
    </citation>
    <scope>NUCLEOTIDE SEQUENCE</scope>
    <source>
        <strain evidence="1">KasaAsao</strain>
        <tissue evidence="1">Whole Snail</tissue>
    </source>
</reference>
<name>A0AAD8BP41_BIOPF</name>
<dbReference type="AlphaFoldDB" id="A0AAD8BP41"/>
<keyword evidence="2" id="KW-1185">Reference proteome</keyword>
<proteinExistence type="predicted"/>
<dbReference type="EMBL" id="JASAOG010000050">
    <property type="protein sequence ID" value="KAK0058123.1"/>
    <property type="molecule type" value="Genomic_DNA"/>
</dbReference>
<comment type="caution">
    <text evidence="1">The sequence shown here is derived from an EMBL/GenBank/DDBJ whole genome shotgun (WGS) entry which is preliminary data.</text>
</comment>
<protein>
    <submittedName>
        <fullName evidence="1">Uncharacterized protein</fullName>
    </submittedName>
</protein>